<dbReference type="NCBIfam" id="NF005451">
    <property type="entry name" value="PRK07044.1"/>
    <property type="match status" value="1"/>
</dbReference>
<evidence type="ECO:0000313" key="3">
    <source>
        <dbReference type="Proteomes" id="UP000029558"/>
    </source>
</evidence>
<sequence>MTEKELRIQLAAAHRLLALFGWEDLVSTHLTIYLPESDHMLATPYGLLFDEIRASDIVRIDRDGHASGEQEGAVIGAGVTIHNAVYDASPLNRAAIHTHSIYGTAVSSLECGLLFINQHCLRFYEQVAYHEFAGLAFNVDERQPIANALADKSVMILKNHGLLAVGASIVEAFYHIYYLEKACELQMKTLSAGKSLVPIAHEECLLTARQFKEVRKPQMVFDALLRKLDRIDDSYRN</sequence>
<dbReference type="SMART" id="SM01007">
    <property type="entry name" value="Aldolase_II"/>
    <property type="match status" value="1"/>
</dbReference>
<protein>
    <submittedName>
        <fullName evidence="2">Class II Aldolase and Adducin N-terminal domain protein</fullName>
    </submittedName>
</protein>
<dbReference type="SUPFAM" id="SSF53639">
    <property type="entry name" value="AraD/HMP-PK domain-like"/>
    <property type="match status" value="1"/>
</dbReference>
<dbReference type="InterPro" id="IPR001303">
    <property type="entry name" value="Aldolase_II/adducin_N"/>
</dbReference>
<dbReference type="InterPro" id="IPR036409">
    <property type="entry name" value="Aldolase_II/adducin_N_sf"/>
</dbReference>
<proteinExistence type="inferred from homology"/>
<reference evidence="2 3" key="1">
    <citation type="journal article" date="2014" name="Genome Announc.">
        <title>Comparative Genome Analysis of Two Isolates of the Fish Pathogen Piscirickettsia salmonis from Different Hosts Reveals Major Differences in Virulence-Associated Secretion Systems.</title>
        <authorList>
            <person name="Bohle H."/>
            <person name="Henriquez P."/>
            <person name="Grothusen H."/>
            <person name="Navas E."/>
            <person name="Sandoval A."/>
            <person name="Bustamante F."/>
            <person name="Bustos P."/>
            <person name="Mancilla M."/>
        </authorList>
    </citation>
    <scope>NUCLEOTIDE SEQUENCE [LARGE SCALE GENOMIC DNA]</scope>
    <source>
        <strain evidence="3">B1-32597</strain>
    </source>
</reference>
<dbReference type="AlphaFoldDB" id="A0A1L6T9X8"/>
<comment type="similarity">
    <text evidence="1">Belongs to the aldolase class II family.</text>
</comment>
<evidence type="ECO:0000256" key="1">
    <source>
        <dbReference type="ARBA" id="ARBA00037961"/>
    </source>
</evidence>
<dbReference type="GO" id="GO:0005996">
    <property type="term" value="P:monosaccharide metabolic process"/>
    <property type="evidence" value="ECO:0007669"/>
    <property type="project" value="UniProtKB-ARBA"/>
</dbReference>
<gene>
    <name evidence="2" type="ORF">KU39_818</name>
</gene>
<dbReference type="GO" id="GO:0051015">
    <property type="term" value="F:actin filament binding"/>
    <property type="evidence" value="ECO:0007669"/>
    <property type="project" value="TreeGrafter"/>
</dbReference>
<dbReference type="Gene3D" id="3.40.225.10">
    <property type="entry name" value="Class II aldolase/adducin N-terminal domain"/>
    <property type="match status" value="1"/>
</dbReference>
<evidence type="ECO:0000313" key="2">
    <source>
        <dbReference type="EMBL" id="ALB22001.1"/>
    </source>
</evidence>
<dbReference type="EMBL" id="CP012508">
    <property type="protein sequence ID" value="ALB22001.1"/>
    <property type="molecule type" value="Genomic_DNA"/>
</dbReference>
<dbReference type="RefSeq" id="WP_017377299.1">
    <property type="nucleotide sequence ID" value="NZ_CP012508.1"/>
</dbReference>
<name>A0A1L6T9X8_PISSA</name>
<dbReference type="Pfam" id="PF00596">
    <property type="entry name" value="Aldolase_II"/>
    <property type="match status" value="1"/>
</dbReference>
<dbReference type="InterPro" id="IPR051017">
    <property type="entry name" value="Aldolase-II_Adducin_sf"/>
</dbReference>
<accession>A0A1L6T9X8</accession>
<dbReference type="GO" id="GO:0005856">
    <property type="term" value="C:cytoskeleton"/>
    <property type="evidence" value="ECO:0007669"/>
    <property type="project" value="TreeGrafter"/>
</dbReference>
<dbReference type="PANTHER" id="PTHR10672">
    <property type="entry name" value="ADDUCIN"/>
    <property type="match status" value="1"/>
</dbReference>
<dbReference type="PANTHER" id="PTHR10672:SF3">
    <property type="entry name" value="PROTEIN HU-LI TAI SHAO"/>
    <property type="match status" value="1"/>
</dbReference>
<organism evidence="2 3">
    <name type="scientific">Piscirickettsia salmonis</name>
    <dbReference type="NCBI Taxonomy" id="1238"/>
    <lineage>
        <taxon>Bacteria</taxon>
        <taxon>Pseudomonadati</taxon>
        <taxon>Pseudomonadota</taxon>
        <taxon>Gammaproteobacteria</taxon>
        <taxon>Thiotrichales</taxon>
        <taxon>Piscirickettsiaceae</taxon>
        <taxon>Piscirickettsia</taxon>
    </lineage>
</organism>
<dbReference type="Proteomes" id="UP000029558">
    <property type="component" value="Chromosome"/>
</dbReference>